<keyword evidence="4" id="KW-0493">Microtubule</keyword>
<keyword evidence="7" id="KW-0243">Dynein</keyword>
<dbReference type="GO" id="GO:0005868">
    <property type="term" value="C:cytoplasmic dynein complex"/>
    <property type="evidence" value="ECO:0007669"/>
    <property type="project" value="InterPro"/>
</dbReference>
<evidence type="ECO:0000256" key="4">
    <source>
        <dbReference type="ARBA" id="ARBA00022701"/>
    </source>
</evidence>
<feature type="compositionally biased region" description="Polar residues" evidence="10">
    <location>
        <begin position="363"/>
        <end position="383"/>
    </location>
</feature>
<feature type="region of interest" description="Disordered" evidence="10">
    <location>
        <begin position="357"/>
        <end position="383"/>
    </location>
</feature>
<keyword evidence="2" id="KW-0813">Transport</keyword>
<dbReference type="GO" id="GO:0035974">
    <property type="term" value="C:meiotic spindle pole body"/>
    <property type="evidence" value="ECO:0007669"/>
    <property type="project" value="TreeGrafter"/>
</dbReference>
<evidence type="ECO:0000256" key="6">
    <source>
        <dbReference type="ARBA" id="ARBA00022840"/>
    </source>
</evidence>
<dbReference type="AlphaFoldDB" id="A0AAE1JA18"/>
<evidence type="ECO:0000256" key="3">
    <source>
        <dbReference type="ARBA" id="ARBA00022490"/>
    </source>
</evidence>
<gene>
    <name evidence="11" type="ORF">Triagg1_5085</name>
</gene>
<proteinExistence type="predicted"/>
<dbReference type="Pfam" id="PF05783">
    <property type="entry name" value="DLIC"/>
    <property type="match status" value="1"/>
</dbReference>
<evidence type="ECO:0000256" key="1">
    <source>
        <dbReference type="ARBA" id="ARBA00004245"/>
    </source>
</evidence>
<dbReference type="InterPro" id="IPR022780">
    <property type="entry name" value="Dynein_light_int_chain"/>
</dbReference>
<dbReference type="GO" id="GO:0007018">
    <property type="term" value="P:microtubule-based movement"/>
    <property type="evidence" value="ECO:0007669"/>
    <property type="project" value="InterPro"/>
</dbReference>
<evidence type="ECO:0000313" key="11">
    <source>
        <dbReference type="EMBL" id="KAK4074489.1"/>
    </source>
</evidence>
<evidence type="ECO:0008006" key="13">
    <source>
        <dbReference type="Google" id="ProtNLM"/>
    </source>
</evidence>
<evidence type="ECO:0000256" key="8">
    <source>
        <dbReference type="ARBA" id="ARBA00023175"/>
    </source>
</evidence>
<sequence>MRTLKDDARLSSCFNYSYKAVCALSSGAVVVTSYPLNELPQHWTVALRCLVLVRLSQPTITQPDPNAVTLVPIGLMKEMLLLPELDDTRGDSPAGAAPLPATYDSKRAAFPPYKNPATSPHQRVRFGRLQPYLQGHIWFLATLPPRRCGDGDHGKQDITVYHDIKGRRQSEWRAQEELVDFNARVSGQRQEITGKEPFGLGYGGILVAGTFPPCRRDSLTVSPSGGTPESQREFLDSLSGSEPRRNFDRQKIPPIANNYALGYTYYDVLDADQDDTLARVSLYLLSQPSGEFSSLIAPLLTPETIPNTALVILLDWSHPHLWLRQIWTWLQVFQEVLEHISRDVQTEMEEVMNNWKERGRGGSSVNLDGTPSATVANGDSNGSLPLGPGEWTEPLGLPLCVVCQNSQKIDFLEKSKGWKEPDFDGVLQNLRTVLLRHGASLIYTSQSAASQLPILIHSTLGITSLLKRQPLKHNVIDRDKIVVPPNWDSWGKIRVLGGSFDTEKVSQYWSEDIKIPLGAPPPTLALPDPEDDDDNGSNQLPQVESAIALYEDWCRDPNSGGLALVESAMNDGTEVAVESEDTQDFLERQLKILEAYKSKAPEKSTDSAASSSTRRIDYDEKTVNEHIGPVQFNMGGIQVDADDMLQRLKDRNAHIAADVPSVEPEGAVSNMAKDFDNEQLHDFFSGLMNRTAGAADGGR</sequence>
<protein>
    <recommendedName>
        <fullName evidence="13">Dynein light intermediate chain</fullName>
    </recommendedName>
</protein>
<dbReference type="PANTHER" id="PTHR12688:SF0">
    <property type="entry name" value="DYNEIN LIGHT INTERMEDIATE CHAIN"/>
    <property type="match status" value="1"/>
</dbReference>
<dbReference type="GeneID" id="87919465"/>
<evidence type="ECO:0000256" key="2">
    <source>
        <dbReference type="ARBA" id="ARBA00022448"/>
    </source>
</evidence>
<dbReference type="GO" id="GO:0005874">
    <property type="term" value="C:microtubule"/>
    <property type="evidence" value="ECO:0007669"/>
    <property type="project" value="UniProtKB-KW"/>
</dbReference>
<keyword evidence="12" id="KW-1185">Reference proteome</keyword>
<accession>A0AAE1JA18</accession>
<dbReference type="PANTHER" id="PTHR12688">
    <property type="entry name" value="DYNEIN LIGHT INTERMEDIATE CHAIN"/>
    <property type="match status" value="1"/>
</dbReference>
<comment type="subcellular location">
    <subcellularLocation>
        <location evidence="1">Cytoplasm</location>
        <location evidence="1">Cytoskeleton</location>
    </subcellularLocation>
</comment>
<evidence type="ECO:0000256" key="7">
    <source>
        <dbReference type="ARBA" id="ARBA00023017"/>
    </source>
</evidence>
<dbReference type="GO" id="GO:0045504">
    <property type="term" value="F:dynein heavy chain binding"/>
    <property type="evidence" value="ECO:0007669"/>
    <property type="project" value="TreeGrafter"/>
</dbReference>
<organism evidence="11 12">
    <name type="scientific">Trichoderma aggressivum f. europaeum</name>
    <dbReference type="NCBI Taxonomy" id="173218"/>
    <lineage>
        <taxon>Eukaryota</taxon>
        <taxon>Fungi</taxon>
        <taxon>Dikarya</taxon>
        <taxon>Ascomycota</taxon>
        <taxon>Pezizomycotina</taxon>
        <taxon>Sordariomycetes</taxon>
        <taxon>Hypocreomycetidae</taxon>
        <taxon>Hypocreales</taxon>
        <taxon>Hypocreaceae</taxon>
        <taxon>Trichoderma</taxon>
    </lineage>
</organism>
<name>A0AAE1JA18_9HYPO</name>
<evidence type="ECO:0000256" key="9">
    <source>
        <dbReference type="ARBA" id="ARBA00023212"/>
    </source>
</evidence>
<evidence type="ECO:0000313" key="12">
    <source>
        <dbReference type="Proteomes" id="UP001273209"/>
    </source>
</evidence>
<keyword evidence="3" id="KW-0963">Cytoplasm</keyword>
<keyword evidence="8" id="KW-0505">Motor protein</keyword>
<feature type="region of interest" description="Disordered" evidence="10">
    <location>
        <begin position="218"/>
        <end position="249"/>
    </location>
</feature>
<dbReference type="Proteomes" id="UP001273209">
    <property type="component" value="Unassembled WGS sequence"/>
</dbReference>
<dbReference type="GO" id="GO:0005524">
    <property type="term" value="F:ATP binding"/>
    <property type="evidence" value="ECO:0007669"/>
    <property type="project" value="UniProtKB-KW"/>
</dbReference>
<keyword evidence="9" id="KW-0206">Cytoskeleton</keyword>
<reference evidence="11" key="1">
    <citation type="submission" date="2023-11" db="EMBL/GenBank/DDBJ databases">
        <title>The genome sequences of three competitors of mushroom-forming fungi.</title>
        <authorList>
            <person name="Beijen E."/>
            <person name="Ohm R.A."/>
        </authorList>
    </citation>
    <scope>NUCLEOTIDE SEQUENCE</scope>
    <source>
        <strain evidence="11">CBS 100526</strain>
    </source>
</reference>
<comment type="caution">
    <text evidence="11">The sequence shown here is derived from an EMBL/GenBank/DDBJ whole genome shotgun (WGS) entry which is preliminary data.</text>
</comment>
<keyword evidence="6" id="KW-0067">ATP-binding</keyword>
<dbReference type="GO" id="GO:0000226">
    <property type="term" value="P:microtubule cytoskeleton organization"/>
    <property type="evidence" value="ECO:0007669"/>
    <property type="project" value="TreeGrafter"/>
</dbReference>
<dbReference type="RefSeq" id="XP_062755910.1">
    <property type="nucleotide sequence ID" value="XM_062899560.1"/>
</dbReference>
<evidence type="ECO:0000256" key="10">
    <source>
        <dbReference type="SAM" id="MobiDB-lite"/>
    </source>
</evidence>
<dbReference type="EMBL" id="JAWRVG010000017">
    <property type="protein sequence ID" value="KAK4074489.1"/>
    <property type="molecule type" value="Genomic_DNA"/>
</dbReference>
<feature type="compositionally biased region" description="Polar residues" evidence="10">
    <location>
        <begin position="219"/>
        <end position="229"/>
    </location>
</feature>
<keyword evidence="5" id="KW-0547">Nucleotide-binding</keyword>
<dbReference type="InterPro" id="IPR008467">
    <property type="entry name" value="Dynein1_light_intermed_chain"/>
</dbReference>
<evidence type="ECO:0000256" key="5">
    <source>
        <dbReference type="ARBA" id="ARBA00022741"/>
    </source>
</evidence>
<feature type="region of interest" description="Disordered" evidence="10">
    <location>
        <begin position="519"/>
        <end position="539"/>
    </location>
</feature>